<name>A0A5B8CGJ5_SPHSA</name>
<proteinExistence type="predicted"/>
<gene>
    <name evidence="1" type="ORF">FIL70_16995</name>
</gene>
<protein>
    <submittedName>
        <fullName evidence="1">Uncharacterized protein</fullName>
    </submittedName>
</protein>
<evidence type="ECO:0000313" key="1">
    <source>
        <dbReference type="EMBL" id="QDC38688.1"/>
    </source>
</evidence>
<dbReference type="EMBL" id="CP041016">
    <property type="protein sequence ID" value="QDC38688.1"/>
    <property type="molecule type" value="Genomic_DNA"/>
</dbReference>
<dbReference type="Proteomes" id="UP000311469">
    <property type="component" value="Chromosome cSF1"/>
</dbReference>
<accession>A0A5B8CGJ5</accession>
<organism evidence="1 2">
    <name type="scientific">Sphingobium fuliginis ATCC 27551</name>
    <dbReference type="NCBI Taxonomy" id="1208342"/>
    <lineage>
        <taxon>Bacteria</taxon>
        <taxon>Pseudomonadati</taxon>
        <taxon>Pseudomonadota</taxon>
        <taxon>Alphaproteobacteria</taxon>
        <taxon>Sphingomonadales</taxon>
        <taxon>Sphingomonadaceae</taxon>
        <taxon>Sphingobium</taxon>
    </lineage>
</organism>
<dbReference type="KEGG" id="sufl:FIL70_16995"/>
<evidence type="ECO:0000313" key="2">
    <source>
        <dbReference type="Proteomes" id="UP000311469"/>
    </source>
</evidence>
<dbReference type="AlphaFoldDB" id="A0A5B8CGJ5"/>
<reference evidence="1 2" key="1">
    <citation type="submission" date="2019-06" db="EMBL/GenBank/DDBJ databases">
        <title>Genome organization and adaptive potential of archetypical organophosphate degarding Sphingobium fuliginis ATCC 27551.</title>
        <authorList>
            <person name="Sarwar A."/>
            <person name="Parthasarathy S."/>
            <person name="Singh C."/>
            <person name="Siddavattam D."/>
        </authorList>
    </citation>
    <scope>NUCLEOTIDE SEQUENCE [LARGE SCALE GENOMIC DNA]</scope>
    <source>
        <strain evidence="1 2">ATCC 27551</strain>
    </source>
</reference>
<sequence>MTEDTTATGGTVSKVPTVYFSGSVGKVGVTCVGNYQIQFLIWVPMPSPWATGERILGKALFCQKGGFNGGSTATFSTNYLNGVKDAFNDCLSQMADRTVASR</sequence>